<feature type="domain" description="Glycosyltransferase 2-like" evidence="5">
    <location>
        <begin position="60"/>
        <end position="137"/>
    </location>
</feature>
<dbReference type="Proteomes" id="UP000182738">
    <property type="component" value="Unassembled WGS sequence"/>
</dbReference>
<comment type="similarity">
    <text evidence="2">Belongs to the glycosyltransferase 2 family.</text>
</comment>
<dbReference type="Pfam" id="PF00535">
    <property type="entry name" value="Glycos_transf_2"/>
    <property type="match status" value="2"/>
</dbReference>
<dbReference type="CDD" id="cd04185">
    <property type="entry name" value="GT_2_like_b"/>
    <property type="match status" value="1"/>
</dbReference>
<evidence type="ECO:0000256" key="2">
    <source>
        <dbReference type="ARBA" id="ARBA00006739"/>
    </source>
</evidence>
<dbReference type="InterPro" id="IPR001173">
    <property type="entry name" value="Glyco_trans_2-like"/>
</dbReference>
<dbReference type="PANTHER" id="PTHR43179">
    <property type="entry name" value="RHAMNOSYLTRANSFERASE WBBL"/>
    <property type="match status" value="1"/>
</dbReference>
<dbReference type="RefSeq" id="WP_055440747.1">
    <property type="nucleotide sequence ID" value="NZ_BAABDZ010000015.1"/>
</dbReference>
<dbReference type="PANTHER" id="PTHR43179:SF12">
    <property type="entry name" value="GALACTOFURANOSYLTRANSFERASE GLFT2"/>
    <property type="match status" value="1"/>
</dbReference>
<dbReference type="STRING" id="1325335.GCA_001418025_00923"/>
<evidence type="ECO:0000313" key="6">
    <source>
        <dbReference type="EMBL" id="CUA79615.1"/>
    </source>
</evidence>
<keyword evidence="4 6" id="KW-0808">Transferase</keyword>
<protein>
    <submittedName>
        <fullName evidence="6">Glycosyltransferase, GT2 family</fullName>
    </submittedName>
</protein>
<dbReference type="Gene3D" id="3.90.550.10">
    <property type="entry name" value="Spore Coat Polysaccharide Biosynthesis Protein SpsA, Chain A"/>
    <property type="match status" value="1"/>
</dbReference>
<dbReference type="SUPFAM" id="SSF53448">
    <property type="entry name" value="Nucleotide-diphospho-sugar transferases"/>
    <property type="match status" value="1"/>
</dbReference>
<keyword evidence="7" id="KW-1185">Reference proteome</keyword>
<dbReference type="EMBL" id="CYGZ01000005">
    <property type="protein sequence ID" value="CUA79615.1"/>
    <property type="molecule type" value="Genomic_DNA"/>
</dbReference>
<proteinExistence type="inferred from homology"/>
<comment type="pathway">
    <text evidence="1">Cell wall biogenesis; cell wall polysaccharide biosynthesis.</text>
</comment>
<evidence type="ECO:0000259" key="5">
    <source>
        <dbReference type="Pfam" id="PF00535"/>
    </source>
</evidence>
<dbReference type="InterPro" id="IPR029044">
    <property type="entry name" value="Nucleotide-diphossugar_trans"/>
</dbReference>
<feature type="domain" description="Glycosyltransferase 2-like" evidence="5">
    <location>
        <begin position="8"/>
        <end position="53"/>
    </location>
</feature>
<gene>
    <name evidence="6" type="ORF">Ga0061060_1059</name>
</gene>
<organism evidence="6 7">
    <name type="scientific">Anoxybacillus suryakundensis</name>
    <dbReference type="NCBI Taxonomy" id="1325335"/>
    <lineage>
        <taxon>Bacteria</taxon>
        <taxon>Bacillati</taxon>
        <taxon>Bacillota</taxon>
        <taxon>Bacilli</taxon>
        <taxon>Bacillales</taxon>
        <taxon>Anoxybacillaceae</taxon>
        <taxon>Anoxybacillus</taxon>
    </lineage>
</organism>
<evidence type="ECO:0000313" key="7">
    <source>
        <dbReference type="Proteomes" id="UP000182738"/>
    </source>
</evidence>
<keyword evidence="3" id="KW-0328">Glycosyltransferase</keyword>
<dbReference type="GO" id="GO:0016757">
    <property type="term" value="F:glycosyltransferase activity"/>
    <property type="evidence" value="ECO:0007669"/>
    <property type="project" value="UniProtKB-KW"/>
</dbReference>
<sequence>MNNYERVCVVLVTFNRKDLLIECLEHLKKQTRAVDGVYIVDNASSDGTPDLLLEKGYINDLTKEGTESFVEYPYEKGILKVYYVRMSDNLGGAGGFHEGVKRALSKGFDWLWLMDDDVKPLEDCLENLLKYKDRADALMPLRKTLDGEMLGIESIRMNFKNPFASMNGKKIKEVYTSADDIPREGVSIGAVPFEGPLIRTQLIKKIGLPRPEFFIIGDDTDYSIRISKLSNILFIPTAEIIRVMPLTTASELNWKDYYYLRNLIYLDKLHANKLVYWIRPLVFTLWKIYTEGIRKKSYRNIKIILKSFIHGIKGKMGKTVTPGSI</sequence>
<name>A0A0K6GLP4_9BACL</name>
<accession>A0A0K6GLP4</accession>
<dbReference type="AlphaFoldDB" id="A0A0K6GLP4"/>
<evidence type="ECO:0000256" key="4">
    <source>
        <dbReference type="ARBA" id="ARBA00022679"/>
    </source>
</evidence>
<evidence type="ECO:0000256" key="1">
    <source>
        <dbReference type="ARBA" id="ARBA00004776"/>
    </source>
</evidence>
<dbReference type="OrthoDB" id="9810303at2"/>
<evidence type="ECO:0000256" key="3">
    <source>
        <dbReference type="ARBA" id="ARBA00022676"/>
    </source>
</evidence>
<reference evidence="7" key="1">
    <citation type="submission" date="2015-08" db="EMBL/GenBank/DDBJ databases">
        <authorList>
            <person name="Varghese N."/>
        </authorList>
    </citation>
    <scope>NUCLEOTIDE SEQUENCE [LARGE SCALE GENOMIC DNA]</scope>
    <source>
        <strain evidence="7">DSM 27374</strain>
    </source>
</reference>